<dbReference type="Proteomes" id="UP000005801">
    <property type="component" value="Unassembled WGS sequence"/>
</dbReference>
<comment type="caution">
    <text evidence="1">The sequence shown here is derived from an EMBL/GenBank/DDBJ whole genome shotgun (WGS) entry which is preliminary data.</text>
</comment>
<name>A6GJW5_9BACT</name>
<accession>A6GJW5</accession>
<evidence type="ECO:0000313" key="1">
    <source>
        <dbReference type="EMBL" id="EDM73844.1"/>
    </source>
</evidence>
<dbReference type="EMBL" id="ABCS01000170">
    <property type="protein sequence ID" value="EDM73844.1"/>
    <property type="molecule type" value="Genomic_DNA"/>
</dbReference>
<reference evidence="1 2" key="1">
    <citation type="submission" date="2007-06" db="EMBL/GenBank/DDBJ databases">
        <authorList>
            <person name="Shimkets L."/>
            <person name="Ferriera S."/>
            <person name="Johnson J."/>
            <person name="Kravitz S."/>
            <person name="Beeson K."/>
            <person name="Sutton G."/>
            <person name="Rogers Y.-H."/>
            <person name="Friedman R."/>
            <person name="Frazier M."/>
            <person name="Venter J.C."/>
        </authorList>
    </citation>
    <scope>NUCLEOTIDE SEQUENCE [LARGE SCALE GENOMIC DNA]</scope>
    <source>
        <strain evidence="1 2">SIR-1</strain>
    </source>
</reference>
<gene>
    <name evidence="1" type="ORF">PPSIR1_14410</name>
</gene>
<protein>
    <submittedName>
        <fullName evidence="1">Uncharacterized protein</fullName>
    </submittedName>
</protein>
<proteinExistence type="predicted"/>
<dbReference type="AlphaFoldDB" id="A6GJW5"/>
<organism evidence="1 2">
    <name type="scientific">Plesiocystis pacifica SIR-1</name>
    <dbReference type="NCBI Taxonomy" id="391625"/>
    <lineage>
        <taxon>Bacteria</taxon>
        <taxon>Pseudomonadati</taxon>
        <taxon>Myxococcota</taxon>
        <taxon>Polyangia</taxon>
        <taxon>Nannocystales</taxon>
        <taxon>Nannocystaceae</taxon>
        <taxon>Plesiocystis</taxon>
    </lineage>
</organism>
<evidence type="ECO:0000313" key="2">
    <source>
        <dbReference type="Proteomes" id="UP000005801"/>
    </source>
</evidence>
<keyword evidence="2" id="KW-1185">Reference proteome</keyword>
<sequence>MSSTGDALEWSALRGQVVVLDLGALW</sequence>